<dbReference type="PANTHER" id="PTHR43382:SF2">
    <property type="entry name" value="BIFUNCTIONAL GLUTAMATE_PROLINE--TRNA LIGASE"/>
    <property type="match status" value="1"/>
</dbReference>
<keyword evidence="4" id="KW-0436">Ligase</keyword>
<sequence>MSKKSKTAVTPTRTQNYPEWYQQVIKVSDLAETSAVRGCMVIKPWGYALWENIVRELDDMFKATGVKNAYFPLFIPLNFLEKEAAHVEGFAKECAVVTHHRLTQTDSGALQPDGKLQEPLIVRPTSETIIGESFSRWISSYRDLPVLINQWANVVRWEMRTRLFLRTSEFLWQEGHTAHASADEAIERTRQMLDVYTNLLENYLAIPVIRGHKTESERFPGAIDTYCIEAMMQDRKALQAGTSHFLGQNFARASNIKYQSDKETEAFAWTTSWGVSTRLIGGLIMTHSDDDGLILPPKVASAHVVIMPII</sequence>
<feature type="domain" description="Aminoacyl-transfer RNA synthetases class-II family profile" evidence="12">
    <location>
        <begin position="32"/>
        <end position="296"/>
    </location>
</feature>
<dbReference type="AlphaFoldDB" id="A0A1V1NYJ2"/>
<comment type="similarity">
    <text evidence="11">Belongs to the class-II aminoacyl-tRNA synthetase family. ProS type 3 subfamily.</text>
</comment>
<evidence type="ECO:0000256" key="3">
    <source>
        <dbReference type="ARBA" id="ARBA00022490"/>
    </source>
</evidence>
<gene>
    <name evidence="13" type="ORF">OMM_11391</name>
</gene>
<evidence type="ECO:0000256" key="1">
    <source>
        <dbReference type="ARBA" id="ARBA00012831"/>
    </source>
</evidence>
<comment type="caution">
    <text evidence="13">The sequence shown here is derived from an EMBL/GenBank/DDBJ whole genome shotgun (WGS) entry which is preliminary data.</text>
</comment>
<dbReference type="CDD" id="cd00778">
    <property type="entry name" value="ProRS_core_arch_euk"/>
    <property type="match status" value="1"/>
</dbReference>
<evidence type="ECO:0000256" key="10">
    <source>
        <dbReference type="ARBA" id="ARBA00047671"/>
    </source>
</evidence>
<protein>
    <recommendedName>
        <fullName evidence="2">Proline--tRNA ligase</fullName>
        <ecNumber evidence="1">6.1.1.15</ecNumber>
    </recommendedName>
    <alternativeName>
        <fullName evidence="9">Prolyl-tRNA synthetase</fullName>
    </alternativeName>
</protein>
<keyword evidence="3" id="KW-0963">Cytoplasm</keyword>
<dbReference type="SUPFAM" id="SSF55681">
    <property type="entry name" value="Class II aaRS and biotin synthetases"/>
    <property type="match status" value="1"/>
</dbReference>
<evidence type="ECO:0000256" key="2">
    <source>
        <dbReference type="ARBA" id="ARBA00019110"/>
    </source>
</evidence>
<evidence type="ECO:0000256" key="7">
    <source>
        <dbReference type="ARBA" id="ARBA00022917"/>
    </source>
</evidence>
<dbReference type="GO" id="GO:0004827">
    <property type="term" value="F:proline-tRNA ligase activity"/>
    <property type="evidence" value="ECO:0007669"/>
    <property type="project" value="UniProtKB-EC"/>
</dbReference>
<dbReference type="InterPro" id="IPR006195">
    <property type="entry name" value="aa-tRNA-synth_II"/>
</dbReference>
<dbReference type="EC" id="6.1.1.15" evidence="1"/>
<dbReference type="InterPro" id="IPR033721">
    <property type="entry name" value="ProRS_core_arch_euk"/>
</dbReference>
<dbReference type="EMBL" id="ATBP01001291">
    <property type="protein sequence ID" value="ETR67621.1"/>
    <property type="molecule type" value="Genomic_DNA"/>
</dbReference>
<evidence type="ECO:0000256" key="8">
    <source>
        <dbReference type="ARBA" id="ARBA00023146"/>
    </source>
</evidence>
<keyword evidence="5" id="KW-0547">Nucleotide-binding</keyword>
<dbReference type="InterPro" id="IPR045864">
    <property type="entry name" value="aa-tRNA-synth_II/BPL/LPL"/>
</dbReference>
<dbReference type="GO" id="GO:0005737">
    <property type="term" value="C:cytoplasm"/>
    <property type="evidence" value="ECO:0007669"/>
    <property type="project" value="InterPro"/>
</dbReference>
<evidence type="ECO:0000256" key="6">
    <source>
        <dbReference type="ARBA" id="ARBA00022840"/>
    </source>
</evidence>
<comment type="catalytic activity">
    <reaction evidence="10">
        <text>tRNA(Pro) + L-proline + ATP = L-prolyl-tRNA(Pro) + AMP + diphosphate</text>
        <dbReference type="Rhea" id="RHEA:14305"/>
        <dbReference type="Rhea" id="RHEA-COMP:9700"/>
        <dbReference type="Rhea" id="RHEA-COMP:9702"/>
        <dbReference type="ChEBI" id="CHEBI:30616"/>
        <dbReference type="ChEBI" id="CHEBI:33019"/>
        <dbReference type="ChEBI" id="CHEBI:60039"/>
        <dbReference type="ChEBI" id="CHEBI:78442"/>
        <dbReference type="ChEBI" id="CHEBI:78532"/>
        <dbReference type="ChEBI" id="CHEBI:456215"/>
        <dbReference type="EC" id="6.1.1.15"/>
    </reaction>
</comment>
<dbReference type="GO" id="GO:0006433">
    <property type="term" value="P:prolyl-tRNA aminoacylation"/>
    <property type="evidence" value="ECO:0007669"/>
    <property type="project" value="InterPro"/>
</dbReference>
<keyword evidence="6" id="KW-0067">ATP-binding</keyword>
<organism evidence="13 14">
    <name type="scientific">Candidatus Magnetoglobus multicellularis str. Araruama</name>
    <dbReference type="NCBI Taxonomy" id="890399"/>
    <lineage>
        <taxon>Bacteria</taxon>
        <taxon>Pseudomonadati</taxon>
        <taxon>Thermodesulfobacteriota</taxon>
        <taxon>Desulfobacteria</taxon>
        <taxon>Desulfobacterales</taxon>
        <taxon>Desulfobacteraceae</taxon>
        <taxon>Candidatus Magnetoglobus</taxon>
    </lineage>
</organism>
<dbReference type="Proteomes" id="UP000189670">
    <property type="component" value="Unassembled WGS sequence"/>
</dbReference>
<dbReference type="Pfam" id="PF00587">
    <property type="entry name" value="tRNA-synt_2b"/>
    <property type="match status" value="1"/>
</dbReference>
<accession>A0A1V1NYJ2</accession>
<evidence type="ECO:0000256" key="9">
    <source>
        <dbReference type="ARBA" id="ARBA00029731"/>
    </source>
</evidence>
<dbReference type="FunFam" id="3.30.930.10:FF:000023">
    <property type="entry name" value="Proline--tRNA ligase"/>
    <property type="match status" value="1"/>
</dbReference>
<proteinExistence type="inferred from homology"/>
<dbReference type="PANTHER" id="PTHR43382">
    <property type="entry name" value="PROLYL-TRNA SYNTHETASE"/>
    <property type="match status" value="1"/>
</dbReference>
<dbReference type="PROSITE" id="PS50862">
    <property type="entry name" value="AA_TRNA_LIGASE_II"/>
    <property type="match status" value="1"/>
</dbReference>
<dbReference type="InterPro" id="IPR004499">
    <property type="entry name" value="Pro-tRNA-ligase_IIa_arc-type"/>
</dbReference>
<evidence type="ECO:0000313" key="14">
    <source>
        <dbReference type="Proteomes" id="UP000189670"/>
    </source>
</evidence>
<evidence type="ECO:0000256" key="11">
    <source>
        <dbReference type="ARBA" id="ARBA00060806"/>
    </source>
</evidence>
<dbReference type="GO" id="GO:0017101">
    <property type="term" value="C:aminoacyl-tRNA synthetase multienzyme complex"/>
    <property type="evidence" value="ECO:0007669"/>
    <property type="project" value="TreeGrafter"/>
</dbReference>
<evidence type="ECO:0000256" key="5">
    <source>
        <dbReference type="ARBA" id="ARBA00022741"/>
    </source>
</evidence>
<evidence type="ECO:0000313" key="13">
    <source>
        <dbReference type="EMBL" id="ETR67621.1"/>
    </source>
</evidence>
<feature type="non-terminal residue" evidence="13">
    <location>
        <position position="310"/>
    </location>
</feature>
<name>A0A1V1NYJ2_9BACT</name>
<reference evidence="14" key="1">
    <citation type="submission" date="2012-11" db="EMBL/GenBank/DDBJ databases">
        <authorList>
            <person name="Lucero-Rivera Y.E."/>
            <person name="Tovar-Ramirez D."/>
        </authorList>
    </citation>
    <scope>NUCLEOTIDE SEQUENCE [LARGE SCALE GENOMIC DNA]</scope>
    <source>
        <strain evidence="14">Araruama</strain>
    </source>
</reference>
<dbReference type="InterPro" id="IPR002314">
    <property type="entry name" value="aa-tRNA-synt_IIb"/>
</dbReference>
<keyword evidence="7" id="KW-0648">Protein biosynthesis</keyword>
<dbReference type="GO" id="GO:0005524">
    <property type="term" value="F:ATP binding"/>
    <property type="evidence" value="ECO:0007669"/>
    <property type="project" value="UniProtKB-KW"/>
</dbReference>
<evidence type="ECO:0000259" key="12">
    <source>
        <dbReference type="PROSITE" id="PS50862"/>
    </source>
</evidence>
<evidence type="ECO:0000256" key="4">
    <source>
        <dbReference type="ARBA" id="ARBA00022598"/>
    </source>
</evidence>
<keyword evidence="8 13" id="KW-0030">Aminoacyl-tRNA synthetase</keyword>
<dbReference type="Gene3D" id="3.30.930.10">
    <property type="entry name" value="Bira Bifunctional Protein, Domain 2"/>
    <property type="match status" value="1"/>
</dbReference>